<dbReference type="InterPro" id="IPR000878">
    <property type="entry name" value="4pyrrol_Mease"/>
</dbReference>
<gene>
    <name evidence="10" type="primary">cobA</name>
    <name evidence="10" type="ORF">FEF65_03395</name>
</gene>
<keyword evidence="11" id="KW-1185">Reference proteome</keyword>
<evidence type="ECO:0000259" key="9">
    <source>
        <dbReference type="Pfam" id="PF00590"/>
    </source>
</evidence>
<evidence type="ECO:0000313" key="10">
    <source>
        <dbReference type="EMBL" id="TLS68754.1"/>
    </source>
</evidence>
<comment type="pathway">
    <text evidence="7">Porphyrin-containing compound metabolism; siroheme biosynthesis; precorrin-2 from uroporphyrinogen III: step 1/1.</text>
</comment>
<dbReference type="InterPro" id="IPR014777">
    <property type="entry name" value="4pyrrole_Mease_sub1"/>
</dbReference>
<dbReference type="InterPro" id="IPR014776">
    <property type="entry name" value="4pyrrole_Mease_sub2"/>
</dbReference>
<dbReference type="GO" id="GO:0004851">
    <property type="term" value="F:uroporphyrin-III C-methyltransferase activity"/>
    <property type="evidence" value="ECO:0007669"/>
    <property type="project" value="UniProtKB-EC"/>
</dbReference>
<dbReference type="InterPro" id="IPR003043">
    <property type="entry name" value="Uropor_MeTrfase_CS"/>
</dbReference>
<keyword evidence="4 8" id="KW-0808">Transferase</keyword>
<keyword evidence="5" id="KW-0949">S-adenosyl-L-methionine</keyword>
<dbReference type="NCBIfam" id="NF004790">
    <property type="entry name" value="PRK06136.1"/>
    <property type="match status" value="1"/>
</dbReference>
<keyword evidence="6" id="KW-0627">Porphyrin biosynthesis</keyword>
<evidence type="ECO:0000256" key="7">
    <source>
        <dbReference type="ARBA" id="ARBA00025705"/>
    </source>
</evidence>
<dbReference type="Gene3D" id="3.40.1010.10">
    <property type="entry name" value="Cobalt-precorrin-4 Transmethylase, Domain 1"/>
    <property type="match status" value="1"/>
</dbReference>
<dbReference type="PANTHER" id="PTHR45790">
    <property type="entry name" value="SIROHEME SYNTHASE-RELATED"/>
    <property type="match status" value="1"/>
</dbReference>
<organism evidence="10 11">
    <name type="scientific">Mariprofundus erugo</name>
    <dbReference type="NCBI Taxonomy" id="2528639"/>
    <lineage>
        <taxon>Bacteria</taxon>
        <taxon>Pseudomonadati</taxon>
        <taxon>Pseudomonadota</taxon>
        <taxon>Candidatius Mariprofundia</taxon>
        <taxon>Mariprofundales</taxon>
        <taxon>Mariprofundaceae</taxon>
        <taxon>Mariprofundus</taxon>
    </lineage>
</organism>
<protein>
    <recommendedName>
        <fullName evidence="2">uroporphyrinogen-III C-methyltransferase</fullName>
        <ecNumber evidence="2">2.1.1.107</ecNumber>
    </recommendedName>
</protein>
<dbReference type="PROSITE" id="PS00840">
    <property type="entry name" value="SUMT_2"/>
    <property type="match status" value="1"/>
</dbReference>
<dbReference type="NCBIfam" id="TIGR01469">
    <property type="entry name" value="cobA_cysG_Cterm"/>
    <property type="match status" value="1"/>
</dbReference>
<dbReference type="FunFam" id="3.40.1010.10:FF:000001">
    <property type="entry name" value="Siroheme synthase"/>
    <property type="match status" value="1"/>
</dbReference>
<dbReference type="Gene3D" id="3.30.950.10">
    <property type="entry name" value="Methyltransferase, Cobalt-precorrin-4 Transmethylase, Domain 2"/>
    <property type="match status" value="1"/>
</dbReference>
<comment type="similarity">
    <text evidence="1 8">Belongs to the precorrin methyltransferase family.</text>
</comment>
<accession>A0A5R9H1P2</accession>
<sequence>MRLDAPLRAGEVALVGAGPGAAALLTLAAASLISDCDVIVHDALVSDEVLAMAATGAELIPAGKRGGRPSASQADICDMLIEQAKAGKRVVRLKGGDPFVFGRGGEEVRALAQAGIRFRIIPGITAGVAAPAMAGIPVTDRSVNATLAFLTGHEASDESRMDWQALAKAFPVLVFYMAARNLPRIASCLLGAGLDVQTPVAIIHAATTEHEQTNTGTLQQAAAGALEAESPAIVIIGDVVTSRTIWRDET</sequence>
<dbReference type="GO" id="GO:0032259">
    <property type="term" value="P:methylation"/>
    <property type="evidence" value="ECO:0007669"/>
    <property type="project" value="UniProtKB-KW"/>
</dbReference>
<evidence type="ECO:0000256" key="6">
    <source>
        <dbReference type="ARBA" id="ARBA00023244"/>
    </source>
</evidence>
<proteinExistence type="inferred from homology"/>
<evidence type="ECO:0000256" key="1">
    <source>
        <dbReference type="ARBA" id="ARBA00005879"/>
    </source>
</evidence>
<evidence type="ECO:0000256" key="8">
    <source>
        <dbReference type="RuleBase" id="RU003960"/>
    </source>
</evidence>
<dbReference type="SUPFAM" id="SSF53790">
    <property type="entry name" value="Tetrapyrrole methylase"/>
    <property type="match status" value="1"/>
</dbReference>
<evidence type="ECO:0000256" key="4">
    <source>
        <dbReference type="ARBA" id="ARBA00022679"/>
    </source>
</evidence>
<feature type="domain" description="Tetrapyrrole methylase" evidence="9">
    <location>
        <begin position="12"/>
        <end position="221"/>
    </location>
</feature>
<evidence type="ECO:0000256" key="2">
    <source>
        <dbReference type="ARBA" id="ARBA00012162"/>
    </source>
</evidence>
<evidence type="ECO:0000256" key="3">
    <source>
        <dbReference type="ARBA" id="ARBA00022603"/>
    </source>
</evidence>
<dbReference type="CDD" id="cd11642">
    <property type="entry name" value="SUMT"/>
    <property type="match status" value="1"/>
</dbReference>
<dbReference type="Pfam" id="PF00590">
    <property type="entry name" value="TP_methylase"/>
    <property type="match status" value="1"/>
</dbReference>
<keyword evidence="3 8" id="KW-0489">Methyltransferase</keyword>
<dbReference type="PANTHER" id="PTHR45790:SF3">
    <property type="entry name" value="S-ADENOSYL-L-METHIONINE-DEPENDENT UROPORPHYRINOGEN III METHYLTRANSFERASE, CHLOROPLASTIC"/>
    <property type="match status" value="1"/>
</dbReference>
<dbReference type="EC" id="2.1.1.107" evidence="2"/>
<dbReference type="EMBL" id="VBRY01000002">
    <property type="protein sequence ID" value="TLS68754.1"/>
    <property type="molecule type" value="Genomic_DNA"/>
</dbReference>
<evidence type="ECO:0000256" key="5">
    <source>
        <dbReference type="ARBA" id="ARBA00022691"/>
    </source>
</evidence>
<dbReference type="AlphaFoldDB" id="A0A5R9H1P2"/>
<dbReference type="InterPro" id="IPR006366">
    <property type="entry name" value="CobA/CysG_C"/>
</dbReference>
<dbReference type="InterPro" id="IPR035996">
    <property type="entry name" value="4pyrrol_Methylase_sf"/>
</dbReference>
<evidence type="ECO:0000313" key="11">
    <source>
        <dbReference type="Proteomes" id="UP000306585"/>
    </source>
</evidence>
<comment type="caution">
    <text evidence="10">The sequence shown here is derived from an EMBL/GenBank/DDBJ whole genome shotgun (WGS) entry which is preliminary data.</text>
</comment>
<name>A0A5R9H1P2_9PROT</name>
<reference evidence="10 11" key="1">
    <citation type="journal article" date="2019" name="Appl. Environ. Microbiol.">
        <title>Environmental Evidence and Genomic Insight of Iron-oxidizing Bacteria Preference Towards More Corrosion Resistant Stainless Steel at Higher Salinities.</title>
        <authorList>
            <person name="Garrison C.E."/>
            <person name="Price K.A."/>
            <person name="Field E.K."/>
        </authorList>
    </citation>
    <scope>NUCLEOTIDE SEQUENCE [LARGE SCALE GENOMIC DNA]</scope>
    <source>
        <strain evidence="10 11">P3</strain>
    </source>
</reference>
<dbReference type="RefSeq" id="WP_138238373.1">
    <property type="nucleotide sequence ID" value="NZ_VBRY01000002.1"/>
</dbReference>
<dbReference type="GO" id="GO:0019354">
    <property type="term" value="P:siroheme biosynthetic process"/>
    <property type="evidence" value="ECO:0007669"/>
    <property type="project" value="UniProtKB-UniPathway"/>
</dbReference>
<dbReference type="InterPro" id="IPR050161">
    <property type="entry name" value="Siro_Cobalamin_biosynth"/>
</dbReference>
<dbReference type="Proteomes" id="UP000306585">
    <property type="component" value="Unassembled WGS sequence"/>
</dbReference>
<dbReference type="UniPathway" id="UPA00262">
    <property type="reaction ID" value="UER00211"/>
</dbReference>